<dbReference type="PANTHER" id="PTHR43711:SF1">
    <property type="entry name" value="HISTIDINE KINASE 1"/>
    <property type="match status" value="1"/>
</dbReference>
<dbReference type="Proteomes" id="UP000298488">
    <property type="component" value="Unassembled WGS sequence"/>
</dbReference>
<dbReference type="SUPFAM" id="SSF55874">
    <property type="entry name" value="ATPase domain of HSP90 chaperone/DNA topoisomerase II/histidine kinase"/>
    <property type="match status" value="1"/>
</dbReference>
<dbReference type="PANTHER" id="PTHR43711">
    <property type="entry name" value="TWO-COMPONENT HISTIDINE KINASE"/>
    <property type="match status" value="1"/>
</dbReference>
<evidence type="ECO:0000256" key="4">
    <source>
        <dbReference type="ARBA" id="ARBA00012438"/>
    </source>
</evidence>
<feature type="transmembrane region" description="Helical" evidence="11">
    <location>
        <begin position="148"/>
        <end position="170"/>
    </location>
</feature>
<keyword evidence="10" id="KW-0175">Coiled coil</keyword>
<feature type="transmembrane region" description="Helical" evidence="11">
    <location>
        <begin position="52"/>
        <end position="70"/>
    </location>
</feature>
<feature type="domain" description="PAS" evidence="13">
    <location>
        <begin position="255"/>
        <end position="284"/>
    </location>
</feature>
<dbReference type="CDD" id="cd00130">
    <property type="entry name" value="PAS"/>
    <property type="match status" value="1"/>
</dbReference>
<feature type="transmembrane region" description="Helical" evidence="11">
    <location>
        <begin position="76"/>
        <end position="94"/>
    </location>
</feature>
<dbReference type="SUPFAM" id="SSF55785">
    <property type="entry name" value="PYP-like sensor domain (PAS domain)"/>
    <property type="match status" value="1"/>
</dbReference>
<dbReference type="FunFam" id="1.10.287.130:FF:000001">
    <property type="entry name" value="Two-component sensor histidine kinase"/>
    <property type="match status" value="1"/>
</dbReference>
<dbReference type="InterPro" id="IPR036890">
    <property type="entry name" value="HATPase_C_sf"/>
</dbReference>
<organism evidence="15 16">
    <name type="scientific">Terrimesophilobacter mesophilus</name>
    <dbReference type="NCBI Taxonomy" id="433647"/>
    <lineage>
        <taxon>Bacteria</taxon>
        <taxon>Bacillati</taxon>
        <taxon>Actinomycetota</taxon>
        <taxon>Actinomycetes</taxon>
        <taxon>Micrococcales</taxon>
        <taxon>Microbacteriaceae</taxon>
        <taxon>Terrimesophilobacter</taxon>
    </lineage>
</organism>
<evidence type="ECO:0000313" key="15">
    <source>
        <dbReference type="EMBL" id="TFB80555.1"/>
    </source>
</evidence>
<evidence type="ECO:0000256" key="6">
    <source>
        <dbReference type="ARBA" id="ARBA00022679"/>
    </source>
</evidence>
<keyword evidence="11" id="KW-1133">Transmembrane helix</keyword>
<dbReference type="InterPro" id="IPR000014">
    <property type="entry name" value="PAS"/>
</dbReference>
<dbReference type="PRINTS" id="PR00344">
    <property type="entry name" value="BCTRLSENSOR"/>
</dbReference>
<evidence type="ECO:0000256" key="2">
    <source>
        <dbReference type="ARBA" id="ARBA00001968"/>
    </source>
</evidence>
<dbReference type="GO" id="GO:0000155">
    <property type="term" value="F:phosphorelay sensor kinase activity"/>
    <property type="evidence" value="ECO:0007669"/>
    <property type="project" value="InterPro"/>
</dbReference>
<dbReference type="Gene3D" id="1.10.287.130">
    <property type="match status" value="1"/>
</dbReference>
<reference evidence="15 16" key="1">
    <citation type="submission" date="2019-03" db="EMBL/GenBank/DDBJ databases">
        <title>Genomics of glacier-inhabiting Cryobacterium strains.</title>
        <authorList>
            <person name="Liu Q."/>
            <person name="Xin Y.-H."/>
        </authorList>
    </citation>
    <scope>NUCLEOTIDE SEQUENCE [LARGE SCALE GENOMIC DNA]</scope>
    <source>
        <strain evidence="15 16">CGMCC 1.10440</strain>
    </source>
</reference>
<dbReference type="CDD" id="cd00082">
    <property type="entry name" value="HisKA"/>
    <property type="match status" value="1"/>
</dbReference>
<dbReference type="Pfam" id="PF00512">
    <property type="entry name" value="HisKA"/>
    <property type="match status" value="1"/>
</dbReference>
<dbReference type="Gene3D" id="3.30.450.20">
    <property type="entry name" value="PAS domain"/>
    <property type="match status" value="1"/>
</dbReference>
<evidence type="ECO:0000313" key="16">
    <source>
        <dbReference type="Proteomes" id="UP000298488"/>
    </source>
</evidence>
<accession>A0A4R8VCW8</accession>
<name>A0A4R8VCW8_9MICO</name>
<protein>
    <recommendedName>
        <fullName evidence="4">histidine kinase</fullName>
        <ecNumber evidence="4">2.7.13.3</ecNumber>
    </recommendedName>
</protein>
<feature type="domain" description="Histidine kinase" evidence="12">
    <location>
        <begin position="386"/>
        <end position="604"/>
    </location>
</feature>
<dbReference type="FunFam" id="3.30.565.10:FF:000006">
    <property type="entry name" value="Sensor histidine kinase WalK"/>
    <property type="match status" value="1"/>
</dbReference>
<dbReference type="EMBL" id="SOFI01000003">
    <property type="protein sequence ID" value="TFB80555.1"/>
    <property type="molecule type" value="Genomic_DNA"/>
</dbReference>
<keyword evidence="6" id="KW-0808">Transferase</keyword>
<dbReference type="GO" id="GO:0006355">
    <property type="term" value="P:regulation of DNA-templated transcription"/>
    <property type="evidence" value="ECO:0007669"/>
    <property type="project" value="InterPro"/>
</dbReference>
<dbReference type="InterPro" id="IPR003661">
    <property type="entry name" value="HisK_dim/P_dom"/>
</dbReference>
<dbReference type="PROSITE" id="PS50112">
    <property type="entry name" value="PAS"/>
    <property type="match status" value="1"/>
</dbReference>
<proteinExistence type="predicted"/>
<gene>
    <name evidence="15" type="ORF">E3N84_11220</name>
</gene>
<evidence type="ECO:0000259" key="14">
    <source>
        <dbReference type="PROSITE" id="PS50113"/>
    </source>
</evidence>
<dbReference type="Pfam" id="PF02518">
    <property type="entry name" value="HATPase_c"/>
    <property type="match status" value="1"/>
</dbReference>
<evidence type="ECO:0000256" key="8">
    <source>
        <dbReference type="ARBA" id="ARBA00023012"/>
    </source>
</evidence>
<dbReference type="InterPro" id="IPR003594">
    <property type="entry name" value="HATPase_dom"/>
</dbReference>
<evidence type="ECO:0000256" key="7">
    <source>
        <dbReference type="ARBA" id="ARBA00022777"/>
    </source>
</evidence>
<dbReference type="PROSITE" id="PS50109">
    <property type="entry name" value="HIS_KIN"/>
    <property type="match status" value="1"/>
</dbReference>
<dbReference type="InterPro" id="IPR000700">
    <property type="entry name" value="PAS-assoc_C"/>
</dbReference>
<dbReference type="OrthoDB" id="9757990at2"/>
<evidence type="ECO:0000256" key="9">
    <source>
        <dbReference type="ARBA" id="ARBA00023136"/>
    </source>
</evidence>
<dbReference type="InterPro" id="IPR036097">
    <property type="entry name" value="HisK_dim/P_sf"/>
</dbReference>
<feature type="coiled-coil region" evidence="10">
    <location>
        <begin position="202"/>
        <end position="242"/>
    </location>
</feature>
<dbReference type="CDD" id="cd00075">
    <property type="entry name" value="HATPase"/>
    <property type="match status" value="1"/>
</dbReference>
<dbReference type="InterPro" id="IPR004358">
    <property type="entry name" value="Sig_transdc_His_kin-like_C"/>
</dbReference>
<comment type="cofactor">
    <cofactor evidence="2">
        <name>a divalent metal cation</name>
        <dbReference type="ChEBI" id="CHEBI:60240"/>
    </cofactor>
</comment>
<keyword evidence="5" id="KW-0597">Phosphoprotein</keyword>
<sequence length="607" mass="65323">MSAAFSRSWCLGGRPDQANPDVGFRGMRTRLQRFIAQLTTASPTPAIKQMPFAAFFVVALFLALLLPTQFVSSGAAVIAAMVLALVASILAVYVSSRPVHPGWVLLVPSIDFVAIGLLRGGMGSGNSAFGALVLLPILWLAAERGRRFVLFATLGAVVAVLIPLAIEWRLAFDPQFVVRSLVSPLVFVVAAVVVNQLARHWQARAEDASQRAEERARLLREAVEHAERLAEREAELRALERMFRGLWAAVTEQSVIGTDRTGLIDAWSPGATKMLGYTDDETEGIRRVDEFHLQDELAARSKELNYPAGETVLNPGFSALVEPARLGVAEIREWAYRASDGRIIPVDLAVTPRLDESGDITGYLFIASDLTKAKELSRLKDEFVGLISHELRTPLSSILGYLELLRDEDGTELTANQLHYLSVAERNANRLLRLVGDLLFTAQVDSGMFQVDQSEQNLSAIVAASVESARPAAATAGIELAMSAPDRTIIRGDVVRLGQACDNLISNALKFTPRGGNVTVSVVTDAENATVSFQDTGMGIPPAELDKLFSRFFRASTATRNAVPGVGLGLVITKAIVSAHGGELGVTSEEGAGTRFTMSLPLAPVSA</sequence>
<dbReference type="GO" id="GO:0005886">
    <property type="term" value="C:plasma membrane"/>
    <property type="evidence" value="ECO:0007669"/>
    <property type="project" value="UniProtKB-SubCell"/>
</dbReference>
<evidence type="ECO:0000256" key="10">
    <source>
        <dbReference type="SAM" id="Coils"/>
    </source>
</evidence>
<dbReference type="SMART" id="SM00086">
    <property type="entry name" value="PAC"/>
    <property type="match status" value="1"/>
</dbReference>
<dbReference type="EC" id="2.7.13.3" evidence="4"/>
<evidence type="ECO:0000256" key="3">
    <source>
        <dbReference type="ARBA" id="ARBA00004236"/>
    </source>
</evidence>
<dbReference type="InterPro" id="IPR013767">
    <property type="entry name" value="PAS_fold"/>
</dbReference>
<dbReference type="Pfam" id="PF00989">
    <property type="entry name" value="PAS"/>
    <property type="match status" value="1"/>
</dbReference>
<dbReference type="SMART" id="SM00388">
    <property type="entry name" value="HisKA"/>
    <property type="match status" value="1"/>
</dbReference>
<keyword evidence="16" id="KW-1185">Reference proteome</keyword>
<dbReference type="PROSITE" id="PS50113">
    <property type="entry name" value="PAC"/>
    <property type="match status" value="1"/>
</dbReference>
<feature type="transmembrane region" description="Helical" evidence="11">
    <location>
        <begin position="101"/>
        <end position="118"/>
    </location>
</feature>
<feature type="domain" description="PAC" evidence="14">
    <location>
        <begin position="330"/>
        <end position="382"/>
    </location>
</feature>
<dbReference type="AlphaFoldDB" id="A0A4R8VCW8"/>
<evidence type="ECO:0000256" key="5">
    <source>
        <dbReference type="ARBA" id="ARBA00022553"/>
    </source>
</evidence>
<evidence type="ECO:0000256" key="1">
    <source>
        <dbReference type="ARBA" id="ARBA00000085"/>
    </source>
</evidence>
<evidence type="ECO:0000259" key="12">
    <source>
        <dbReference type="PROSITE" id="PS50109"/>
    </source>
</evidence>
<dbReference type="GO" id="GO:0005509">
    <property type="term" value="F:calcium ion binding"/>
    <property type="evidence" value="ECO:0007669"/>
    <property type="project" value="UniProtKB-ARBA"/>
</dbReference>
<dbReference type="InterPro" id="IPR035965">
    <property type="entry name" value="PAS-like_dom_sf"/>
</dbReference>
<dbReference type="InterPro" id="IPR050736">
    <property type="entry name" value="Sensor_HK_Regulatory"/>
</dbReference>
<evidence type="ECO:0000259" key="13">
    <source>
        <dbReference type="PROSITE" id="PS50112"/>
    </source>
</evidence>
<keyword evidence="7" id="KW-0418">Kinase</keyword>
<feature type="transmembrane region" description="Helical" evidence="11">
    <location>
        <begin position="176"/>
        <end position="194"/>
    </location>
</feature>
<keyword evidence="11" id="KW-0812">Transmembrane</keyword>
<comment type="caution">
    <text evidence="15">The sequence shown here is derived from an EMBL/GenBank/DDBJ whole genome shotgun (WGS) entry which is preliminary data.</text>
</comment>
<comment type="catalytic activity">
    <reaction evidence="1">
        <text>ATP + protein L-histidine = ADP + protein N-phospho-L-histidine.</text>
        <dbReference type="EC" id="2.7.13.3"/>
    </reaction>
</comment>
<dbReference type="InterPro" id="IPR005467">
    <property type="entry name" value="His_kinase_dom"/>
</dbReference>
<dbReference type="SMART" id="SM00387">
    <property type="entry name" value="HATPase_c"/>
    <property type="match status" value="1"/>
</dbReference>
<keyword evidence="8" id="KW-0902">Two-component regulatory system</keyword>
<comment type="subcellular location">
    <subcellularLocation>
        <location evidence="3">Cell membrane</location>
    </subcellularLocation>
</comment>
<evidence type="ECO:0000256" key="11">
    <source>
        <dbReference type="SAM" id="Phobius"/>
    </source>
</evidence>
<keyword evidence="9 11" id="KW-0472">Membrane</keyword>
<dbReference type="Gene3D" id="3.30.565.10">
    <property type="entry name" value="Histidine kinase-like ATPase, C-terminal domain"/>
    <property type="match status" value="1"/>
</dbReference>
<dbReference type="SUPFAM" id="SSF47384">
    <property type="entry name" value="Homodimeric domain of signal transducing histidine kinase"/>
    <property type="match status" value="1"/>
</dbReference>
<dbReference type="InterPro" id="IPR001610">
    <property type="entry name" value="PAC"/>
</dbReference>
<feature type="transmembrane region" description="Helical" evidence="11">
    <location>
        <begin position="124"/>
        <end position="141"/>
    </location>
</feature>